<gene>
    <name evidence="11" type="ORF">OVA965_LOCUS29106</name>
    <name evidence="12" type="ORF">TMI583_LOCUS29873</name>
</gene>
<feature type="transmembrane region" description="Helical" evidence="9">
    <location>
        <begin position="186"/>
        <end position="209"/>
    </location>
</feature>
<evidence type="ECO:0000256" key="3">
    <source>
        <dbReference type="ARBA" id="ARBA00022692"/>
    </source>
</evidence>
<name>A0A8S2EUU8_9BILA</name>
<feature type="domain" description="Phosphatidic acid phosphatase type 2/haloperoxidase" evidence="10">
    <location>
        <begin position="80"/>
        <end position="201"/>
    </location>
</feature>
<dbReference type="PANTHER" id="PTHR11247:SF1">
    <property type="entry name" value="DOLICHYLDIPHOSPHATASE 1"/>
    <property type="match status" value="1"/>
</dbReference>
<dbReference type="Pfam" id="PF01569">
    <property type="entry name" value="PAP2"/>
    <property type="match status" value="1"/>
</dbReference>
<dbReference type="GO" id="GO:0047874">
    <property type="term" value="F:dolichyldiphosphatase activity"/>
    <property type="evidence" value="ECO:0007669"/>
    <property type="project" value="UniProtKB-UniRule"/>
</dbReference>
<dbReference type="GO" id="GO:0006487">
    <property type="term" value="P:protein N-linked glycosylation"/>
    <property type="evidence" value="ECO:0007669"/>
    <property type="project" value="UniProtKB-UniRule"/>
</dbReference>
<dbReference type="EMBL" id="CAJOBA010041879">
    <property type="protein sequence ID" value="CAF4122358.1"/>
    <property type="molecule type" value="Genomic_DNA"/>
</dbReference>
<sequence>MPPILSDNVTATTKFHIQHLVKFPPMGVLSDPIYRPLSLTFIEYREGDRVGFILAWFSMIPFIYIVSLATLILFRRDLQTIMYSGGFCVSEVINHYLKIIFKQPRPERTRDRMGLYEVHGMPSDHAQTIFYFMTYLAIFIIMKSQMPGSPRVRSFRNRLLIVGQLILATIVAYSRVYLHYHTIPQVVAGGIVGTCHGIVWYYFVNFFFLQKYSAQILELSLARRLFLRDYGPVPRLLKFQYESETAEA</sequence>
<evidence type="ECO:0000256" key="7">
    <source>
        <dbReference type="ARBA" id="ARBA00024907"/>
    </source>
</evidence>
<feature type="transmembrane region" description="Helical" evidence="9">
    <location>
        <begin position="53"/>
        <end position="74"/>
    </location>
</feature>
<feature type="non-terminal residue" evidence="11">
    <location>
        <position position="1"/>
    </location>
</feature>
<dbReference type="SMART" id="SM00014">
    <property type="entry name" value="acidPPc"/>
    <property type="match status" value="1"/>
</dbReference>
<comment type="subcellular location">
    <subcellularLocation>
        <location evidence="9">Endoplasmic reticulum membrane</location>
        <topology evidence="9">Multi-pass membrane protein</topology>
    </subcellularLocation>
    <subcellularLocation>
        <location evidence="1">Membrane</location>
        <topology evidence="1">Multi-pass membrane protein</topology>
    </subcellularLocation>
</comment>
<accession>A0A8S2EUU8</accession>
<keyword evidence="9" id="KW-0256">Endoplasmic reticulum</keyword>
<dbReference type="GO" id="GO:0005789">
    <property type="term" value="C:endoplasmic reticulum membrane"/>
    <property type="evidence" value="ECO:0007669"/>
    <property type="project" value="UniProtKB-SubCell"/>
</dbReference>
<proteinExistence type="inferred from homology"/>
<evidence type="ECO:0000256" key="4">
    <source>
        <dbReference type="ARBA" id="ARBA00022801"/>
    </source>
</evidence>
<dbReference type="SUPFAM" id="SSF48317">
    <property type="entry name" value="Acid phosphatase/Vanadium-dependent haloperoxidase"/>
    <property type="match status" value="1"/>
</dbReference>
<dbReference type="EC" id="3.6.1.43" evidence="9"/>
<evidence type="ECO:0000256" key="5">
    <source>
        <dbReference type="ARBA" id="ARBA00022989"/>
    </source>
</evidence>
<evidence type="ECO:0000256" key="9">
    <source>
        <dbReference type="RuleBase" id="RU367078"/>
    </source>
</evidence>
<dbReference type="GO" id="GO:0008610">
    <property type="term" value="P:lipid biosynthetic process"/>
    <property type="evidence" value="ECO:0007669"/>
    <property type="project" value="TreeGrafter"/>
</dbReference>
<feature type="transmembrane region" description="Helical" evidence="9">
    <location>
        <begin position="158"/>
        <end position="180"/>
    </location>
</feature>
<evidence type="ECO:0000256" key="1">
    <source>
        <dbReference type="ARBA" id="ARBA00004141"/>
    </source>
</evidence>
<evidence type="ECO:0000256" key="6">
    <source>
        <dbReference type="ARBA" id="ARBA00023136"/>
    </source>
</evidence>
<dbReference type="InterPro" id="IPR000326">
    <property type="entry name" value="PAP2/HPO"/>
</dbReference>
<comment type="similarity">
    <text evidence="2 9">Belongs to the dolichyldiphosphatase family.</text>
</comment>
<protein>
    <recommendedName>
        <fullName evidence="9">Dolichyldiphosphatase</fullName>
        <ecNumber evidence="9">3.6.1.43</ecNumber>
    </recommendedName>
</protein>
<evidence type="ECO:0000313" key="12">
    <source>
        <dbReference type="EMBL" id="CAF4122358.1"/>
    </source>
</evidence>
<keyword evidence="6 9" id="KW-0472">Membrane</keyword>
<organism evidence="11 13">
    <name type="scientific">Didymodactylos carnosus</name>
    <dbReference type="NCBI Taxonomy" id="1234261"/>
    <lineage>
        <taxon>Eukaryota</taxon>
        <taxon>Metazoa</taxon>
        <taxon>Spiralia</taxon>
        <taxon>Gnathifera</taxon>
        <taxon>Rotifera</taxon>
        <taxon>Eurotatoria</taxon>
        <taxon>Bdelloidea</taxon>
        <taxon>Philodinida</taxon>
        <taxon>Philodinidae</taxon>
        <taxon>Didymodactylos</taxon>
    </lineage>
</organism>
<dbReference type="Gene3D" id="1.20.144.10">
    <property type="entry name" value="Phosphatidic acid phosphatase type 2/haloperoxidase"/>
    <property type="match status" value="1"/>
</dbReference>
<keyword evidence="4 9" id="KW-0378">Hydrolase</keyword>
<evidence type="ECO:0000256" key="2">
    <source>
        <dbReference type="ARBA" id="ARBA00005518"/>
    </source>
</evidence>
<evidence type="ECO:0000313" key="11">
    <source>
        <dbReference type="EMBL" id="CAF1313744.1"/>
    </source>
</evidence>
<comment type="caution">
    <text evidence="11">The sequence shown here is derived from an EMBL/GenBank/DDBJ whole genome shotgun (WGS) entry which is preliminary data.</text>
</comment>
<comment type="catalytic activity">
    <reaction evidence="8 9">
        <text>a di-trans,poly-cis-dolichyl diphosphate + H2O = a di-trans,poly-cis-dolichyl phosphate + phosphate + H(+)</text>
        <dbReference type="Rhea" id="RHEA:14385"/>
        <dbReference type="Rhea" id="RHEA-COMP:19498"/>
        <dbReference type="Rhea" id="RHEA-COMP:19506"/>
        <dbReference type="ChEBI" id="CHEBI:15377"/>
        <dbReference type="ChEBI" id="CHEBI:15378"/>
        <dbReference type="ChEBI" id="CHEBI:43474"/>
        <dbReference type="ChEBI" id="CHEBI:57497"/>
        <dbReference type="ChEBI" id="CHEBI:57683"/>
        <dbReference type="EC" id="3.6.1.43"/>
    </reaction>
</comment>
<keyword evidence="3 9" id="KW-0812">Transmembrane</keyword>
<dbReference type="PANTHER" id="PTHR11247">
    <property type="entry name" value="PALMITOYL-PROTEIN THIOESTERASE/DOLICHYLDIPHOSPHATASE 1"/>
    <property type="match status" value="1"/>
</dbReference>
<dbReference type="InterPro" id="IPR036938">
    <property type="entry name" value="PAP2/HPO_sf"/>
</dbReference>
<keyword evidence="5 9" id="KW-1133">Transmembrane helix</keyword>
<evidence type="ECO:0000313" key="13">
    <source>
        <dbReference type="Proteomes" id="UP000677228"/>
    </source>
</evidence>
<evidence type="ECO:0000259" key="10">
    <source>
        <dbReference type="SMART" id="SM00014"/>
    </source>
</evidence>
<dbReference type="CDD" id="cd03382">
    <property type="entry name" value="PAP2_dolichyldiphosphatase"/>
    <property type="match status" value="1"/>
</dbReference>
<comment type="pathway">
    <text evidence="9">Protein modification; protein glycosylation.</text>
</comment>
<dbReference type="Proteomes" id="UP000677228">
    <property type="component" value="Unassembled WGS sequence"/>
</dbReference>
<evidence type="ECO:0000256" key="8">
    <source>
        <dbReference type="ARBA" id="ARBA00047349"/>
    </source>
</evidence>
<dbReference type="AlphaFoldDB" id="A0A8S2EUU8"/>
<reference evidence="11" key="1">
    <citation type="submission" date="2021-02" db="EMBL/GenBank/DDBJ databases">
        <authorList>
            <person name="Nowell W R."/>
        </authorList>
    </citation>
    <scope>NUCLEOTIDE SEQUENCE</scope>
</reference>
<dbReference type="EMBL" id="CAJNOK010020285">
    <property type="protein sequence ID" value="CAF1313744.1"/>
    <property type="molecule type" value="Genomic_DNA"/>
</dbReference>
<dbReference type="InterPro" id="IPR039667">
    <property type="entry name" value="Dolichyldiphosphatase_PAP2"/>
</dbReference>
<feature type="transmembrane region" description="Helical" evidence="9">
    <location>
        <begin position="129"/>
        <end position="146"/>
    </location>
</feature>
<comment type="function">
    <text evidence="7 9">Required for efficient N-glycosylation. Necessary for maintaining optimal levels of dolichol-linked oligosaccharides. Hydrolyzes dolichyl pyrophosphate at a very high rate and dolichyl monophosphate at a much lower rate. Does not act on phosphatidate.</text>
</comment>
<dbReference type="Proteomes" id="UP000682733">
    <property type="component" value="Unassembled WGS sequence"/>
</dbReference>